<dbReference type="GO" id="GO:0004497">
    <property type="term" value="F:monooxygenase activity"/>
    <property type="evidence" value="ECO:0007669"/>
    <property type="project" value="UniProtKB-KW"/>
</dbReference>
<dbReference type="PROSITE" id="PS51725">
    <property type="entry name" value="ABM"/>
    <property type="match status" value="1"/>
</dbReference>
<dbReference type="OrthoDB" id="9806189at2"/>
<sequence>MLISNFTRMLVWQLACVVTSLSDVNSHLTECNVNDRANNSAAVTCREVPPPKDTITATEKFVIAKLFIRPESMAAFRAAMDELVIVTRKEPGCIGYTYYADSSEKGAFTVIEHYRDGAGLRYHFQQDYLADFVKKVETWKSKDPEVHFLSVEVDALKDDK</sequence>
<keyword evidence="2" id="KW-0560">Oxidoreductase</keyword>
<evidence type="ECO:0000313" key="3">
    <source>
        <dbReference type="Proteomes" id="UP000249819"/>
    </source>
</evidence>
<dbReference type="PANTHER" id="PTHR33336">
    <property type="entry name" value="QUINOL MONOOXYGENASE YGIN-RELATED"/>
    <property type="match status" value="1"/>
</dbReference>
<dbReference type="PANTHER" id="PTHR33336:SF15">
    <property type="entry name" value="ABM DOMAIN-CONTAINING PROTEIN"/>
    <property type="match status" value="1"/>
</dbReference>
<dbReference type="AlphaFoldDB" id="A0A327W5W9"/>
<organism evidence="2 3">
    <name type="scientific">Chitinophaga dinghuensis</name>
    <dbReference type="NCBI Taxonomy" id="1539050"/>
    <lineage>
        <taxon>Bacteria</taxon>
        <taxon>Pseudomonadati</taxon>
        <taxon>Bacteroidota</taxon>
        <taxon>Chitinophagia</taxon>
        <taxon>Chitinophagales</taxon>
        <taxon>Chitinophagaceae</taxon>
        <taxon>Chitinophaga</taxon>
    </lineage>
</organism>
<keyword evidence="3" id="KW-1185">Reference proteome</keyword>
<name>A0A327W5W9_9BACT</name>
<dbReference type="InterPro" id="IPR007138">
    <property type="entry name" value="ABM_dom"/>
</dbReference>
<dbReference type="Pfam" id="PF03992">
    <property type="entry name" value="ABM"/>
    <property type="match status" value="1"/>
</dbReference>
<feature type="domain" description="ABM" evidence="1">
    <location>
        <begin position="60"/>
        <end position="148"/>
    </location>
</feature>
<keyword evidence="2" id="KW-0503">Monooxygenase</keyword>
<reference evidence="2 3" key="1">
    <citation type="submission" date="2018-06" db="EMBL/GenBank/DDBJ databases">
        <title>Genomic Encyclopedia of Archaeal and Bacterial Type Strains, Phase II (KMG-II): from individual species to whole genera.</title>
        <authorList>
            <person name="Goeker M."/>
        </authorList>
    </citation>
    <scope>NUCLEOTIDE SEQUENCE [LARGE SCALE GENOMIC DNA]</scope>
    <source>
        <strain evidence="2 3">DSM 29821</strain>
    </source>
</reference>
<dbReference type="Proteomes" id="UP000249819">
    <property type="component" value="Unassembled WGS sequence"/>
</dbReference>
<dbReference type="InterPro" id="IPR050744">
    <property type="entry name" value="AI-2_Isomerase_LsrG"/>
</dbReference>
<comment type="caution">
    <text evidence="2">The sequence shown here is derived from an EMBL/GenBank/DDBJ whole genome shotgun (WGS) entry which is preliminary data.</text>
</comment>
<accession>A0A327W5W9</accession>
<dbReference type="Gene3D" id="3.30.70.100">
    <property type="match status" value="1"/>
</dbReference>
<evidence type="ECO:0000313" key="2">
    <source>
        <dbReference type="EMBL" id="RAJ80378.1"/>
    </source>
</evidence>
<gene>
    <name evidence="2" type="ORF">CLV59_105487</name>
</gene>
<dbReference type="EMBL" id="QLMA01000005">
    <property type="protein sequence ID" value="RAJ80378.1"/>
    <property type="molecule type" value="Genomic_DNA"/>
</dbReference>
<evidence type="ECO:0000259" key="1">
    <source>
        <dbReference type="PROSITE" id="PS51725"/>
    </source>
</evidence>
<proteinExistence type="predicted"/>
<dbReference type="SUPFAM" id="SSF54909">
    <property type="entry name" value="Dimeric alpha+beta barrel"/>
    <property type="match status" value="1"/>
</dbReference>
<dbReference type="InterPro" id="IPR011008">
    <property type="entry name" value="Dimeric_a/b-barrel"/>
</dbReference>
<protein>
    <submittedName>
        <fullName evidence="2">Quinol monooxygenase YgiN</fullName>
    </submittedName>
</protein>